<gene>
    <name evidence="1" type="ORF">RUE5091_04525</name>
</gene>
<dbReference type="Proteomes" id="UP000051260">
    <property type="component" value="Unassembled WGS sequence"/>
</dbReference>
<accession>A0A0P1IKM7</accession>
<proteinExistence type="predicted"/>
<evidence type="ECO:0000313" key="1">
    <source>
        <dbReference type="EMBL" id="CUK20541.1"/>
    </source>
</evidence>
<reference evidence="2" key="1">
    <citation type="submission" date="2015-09" db="EMBL/GenBank/DDBJ databases">
        <authorList>
            <person name="Rodrigo-Torres L."/>
            <person name="Arahal D.R."/>
        </authorList>
    </citation>
    <scope>NUCLEOTIDE SEQUENCE [LARGE SCALE GENOMIC DNA]</scope>
    <source>
        <strain evidence="2">CECT 5091</strain>
    </source>
</reference>
<dbReference type="EMBL" id="CYUD01000028">
    <property type="protein sequence ID" value="CUK20541.1"/>
    <property type="molecule type" value="Genomic_DNA"/>
</dbReference>
<dbReference type="AlphaFoldDB" id="A0A0P1IKM7"/>
<protein>
    <submittedName>
        <fullName evidence="1">Uncharacterized protein</fullName>
    </submittedName>
</protein>
<name>A0A0P1IKM7_9RHOB</name>
<evidence type="ECO:0000313" key="2">
    <source>
        <dbReference type="Proteomes" id="UP000051260"/>
    </source>
</evidence>
<sequence length="48" mass="5560">MLSFFCLTRLRILTYSTCEVNYWDTKTSFAPAHGTIPDPFVRAKLIAY</sequence>
<keyword evidence="2" id="KW-1185">Reference proteome</keyword>
<organism evidence="1 2">
    <name type="scientific">Ruegeria denitrificans</name>
    <dbReference type="NCBI Taxonomy" id="1715692"/>
    <lineage>
        <taxon>Bacteria</taxon>
        <taxon>Pseudomonadati</taxon>
        <taxon>Pseudomonadota</taxon>
        <taxon>Alphaproteobacteria</taxon>
        <taxon>Rhodobacterales</taxon>
        <taxon>Roseobacteraceae</taxon>
        <taxon>Ruegeria</taxon>
    </lineage>
</organism>